<name>A0A1J5SJ72_9ZZZZ</name>
<reference evidence="1" key="1">
    <citation type="submission" date="2016-10" db="EMBL/GenBank/DDBJ databases">
        <title>Sequence of Gallionella enrichment culture.</title>
        <authorList>
            <person name="Poehlein A."/>
            <person name="Muehling M."/>
            <person name="Daniel R."/>
        </authorList>
    </citation>
    <scope>NUCLEOTIDE SEQUENCE</scope>
</reference>
<dbReference type="EMBL" id="MLJW01000059">
    <property type="protein sequence ID" value="OIR04189.1"/>
    <property type="molecule type" value="Genomic_DNA"/>
</dbReference>
<accession>A0A1J5SJ72</accession>
<protein>
    <submittedName>
        <fullName evidence="1">Uncharacterized protein</fullName>
    </submittedName>
</protein>
<evidence type="ECO:0000313" key="1">
    <source>
        <dbReference type="EMBL" id="OIR04189.1"/>
    </source>
</evidence>
<proteinExistence type="predicted"/>
<comment type="caution">
    <text evidence="1">The sequence shown here is derived from an EMBL/GenBank/DDBJ whole genome shotgun (WGS) entry which is preliminary data.</text>
</comment>
<dbReference type="AlphaFoldDB" id="A0A1J5SJ72"/>
<gene>
    <name evidence="1" type="ORF">GALL_136710</name>
</gene>
<sequence>MSYRIANCVSNCLQTLLSALEALTDPVNIRLGFAPAFERSYCNVDEVGLARIPDFQKLLIGDAAQSFGQADKISNHPDWCT</sequence>
<organism evidence="1">
    <name type="scientific">mine drainage metagenome</name>
    <dbReference type="NCBI Taxonomy" id="410659"/>
    <lineage>
        <taxon>unclassified sequences</taxon>
        <taxon>metagenomes</taxon>
        <taxon>ecological metagenomes</taxon>
    </lineage>
</organism>